<accession>A0ABW5S7M1</accession>
<reference evidence="10" key="1">
    <citation type="journal article" date="2019" name="Int. J. Syst. Evol. Microbiol.">
        <title>The Global Catalogue of Microorganisms (GCM) 10K type strain sequencing project: providing services to taxonomists for standard genome sequencing and annotation.</title>
        <authorList>
            <consortium name="The Broad Institute Genomics Platform"/>
            <consortium name="The Broad Institute Genome Sequencing Center for Infectious Disease"/>
            <person name="Wu L."/>
            <person name="Ma J."/>
        </authorList>
    </citation>
    <scope>NUCLEOTIDE SEQUENCE [LARGE SCALE GENOMIC DNA]</scope>
    <source>
        <strain evidence="10">TISTR 2466</strain>
    </source>
</reference>
<evidence type="ECO:0000256" key="2">
    <source>
        <dbReference type="ARBA" id="ARBA00010145"/>
    </source>
</evidence>
<feature type="transmembrane region" description="Helical" evidence="8">
    <location>
        <begin position="189"/>
        <end position="211"/>
    </location>
</feature>
<organism evidence="9 10">
    <name type="scientific">Sporolactobacillus shoreicorticis</name>
    <dbReference type="NCBI Taxonomy" id="1923877"/>
    <lineage>
        <taxon>Bacteria</taxon>
        <taxon>Bacillati</taxon>
        <taxon>Bacillota</taxon>
        <taxon>Bacilli</taxon>
        <taxon>Bacillales</taxon>
        <taxon>Sporolactobacillaceae</taxon>
        <taxon>Sporolactobacillus</taxon>
    </lineage>
</organism>
<dbReference type="RefSeq" id="WP_253062997.1">
    <property type="nucleotide sequence ID" value="NZ_JAMXWM010000017.1"/>
</dbReference>
<evidence type="ECO:0000256" key="6">
    <source>
        <dbReference type="ARBA" id="ARBA00022989"/>
    </source>
</evidence>
<feature type="transmembrane region" description="Helical" evidence="8">
    <location>
        <begin position="37"/>
        <end position="55"/>
    </location>
</feature>
<keyword evidence="3" id="KW-0813">Transport</keyword>
<dbReference type="InterPro" id="IPR004776">
    <property type="entry name" value="Mem_transp_PIN-like"/>
</dbReference>
<dbReference type="Gene3D" id="1.20.1530.20">
    <property type="match status" value="2"/>
</dbReference>
<comment type="subcellular location">
    <subcellularLocation>
        <location evidence="1">Cell membrane</location>
        <topology evidence="1">Multi-pass membrane protein</topology>
    </subcellularLocation>
</comment>
<dbReference type="Pfam" id="PF03547">
    <property type="entry name" value="Mem_trans"/>
    <property type="match status" value="1"/>
</dbReference>
<evidence type="ECO:0000256" key="1">
    <source>
        <dbReference type="ARBA" id="ARBA00004651"/>
    </source>
</evidence>
<dbReference type="EMBL" id="JBHUMQ010000050">
    <property type="protein sequence ID" value="MFD2695656.1"/>
    <property type="molecule type" value="Genomic_DNA"/>
</dbReference>
<protein>
    <submittedName>
        <fullName evidence="9">AEC family transporter</fullName>
    </submittedName>
</protein>
<name>A0ABW5S7M1_9BACL</name>
<dbReference type="Proteomes" id="UP001597399">
    <property type="component" value="Unassembled WGS sequence"/>
</dbReference>
<evidence type="ECO:0000256" key="4">
    <source>
        <dbReference type="ARBA" id="ARBA00022475"/>
    </source>
</evidence>
<feature type="transmembrane region" description="Helical" evidence="8">
    <location>
        <begin position="223"/>
        <end position="245"/>
    </location>
</feature>
<dbReference type="InterPro" id="IPR038770">
    <property type="entry name" value="Na+/solute_symporter_sf"/>
</dbReference>
<evidence type="ECO:0000256" key="7">
    <source>
        <dbReference type="ARBA" id="ARBA00023136"/>
    </source>
</evidence>
<keyword evidence="6 8" id="KW-1133">Transmembrane helix</keyword>
<evidence type="ECO:0000256" key="3">
    <source>
        <dbReference type="ARBA" id="ARBA00022448"/>
    </source>
</evidence>
<feature type="transmembrane region" description="Helical" evidence="8">
    <location>
        <begin position="6"/>
        <end position="25"/>
    </location>
</feature>
<keyword evidence="5 8" id="KW-0812">Transmembrane</keyword>
<gene>
    <name evidence="9" type="ORF">ACFSUE_18805</name>
</gene>
<dbReference type="PANTHER" id="PTHR36838">
    <property type="entry name" value="AUXIN EFFLUX CARRIER FAMILY PROTEIN"/>
    <property type="match status" value="1"/>
</dbReference>
<feature type="transmembrane region" description="Helical" evidence="8">
    <location>
        <begin position="67"/>
        <end position="86"/>
    </location>
</feature>
<evidence type="ECO:0000256" key="5">
    <source>
        <dbReference type="ARBA" id="ARBA00022692"/>
    </source>
</evidence>
<comment type="similarity">
    <text evidence="2">Belongs to the auxin efflux carrier (TC 2.A.69) family.</text>
</comment>
<keyword evidence="10" id="KW-1185">Reference proteome</keyword>
<comment type="caution">
    <text evidence="9">The sequence shown here is derived from an EMBL/GenBank/DDBJ whole genome shotgun (WGS) entry which is preliminary data.</text>
</comment>
<proteinExistence type="inferred from homology"/>
<evidence type="ECO:0000313" key="10">
    <source>
        <dbReference type="Proteomes" id="UP001597399"/>
    </source>
</evidence>
<feature type="transmembrane region" description="Helical" evidence="8">
    <location>
        <begin position="166"/>
        <end position="183"/>
    </location>
</feature>
<feature type="transmembrane region" description="Helical" evidence="8">
    <location>
        <begin position="283"/>
        <end position="302"/>
    </location>
</feature>
<dbReference type="PANTHER" id="PTHR36838:SF1">
    <property type="entry name" value="SLR1864 PROTEIN"/>
    <property type="match status" value="1"/>
</dbReference>
<keyword evidence="7 8" id="KW-0472">Membrane</keyword>
<evidence type="ECO:0000313" key="9">
    <source>
        <dbReference type="EMBL" id="MFD2695656.1"/>
    </source>
</evidence>
<sequence length="303" mass="32588">MTAYIHLLTSISVPILIICACGVILQKKRSNVDTKLLADVSLYILAPALILNALSESHLKGNNVLHIFLFSVVMTAALWLVALLTAKLFRFPEPSTRALTLTTVFSNANNYGLPVLLLAFGQAGFSLGAVYVIGQIILVNILGMYIASRAAMSGKQSVLHILKSPLIYACLVGALLAIIHIHLPSGTATAIQMLGTAYPVLVLLILGVKLGSTEFSGVWRREVWIGVSLRLLIVPVIAKAVLFTLGIHGMLASVLFVEISMPAAVNSVMLIEKFDGDSELASLIVTITTILSFIYLPFFIYIG</sequence>
<feature type="transmembrane region" description="Helical" evidence="8">
    <location>
        <begin position="125"/>
        <end position="146"/>
    </location>
</feature>
<keyword evidence="4" id="KW-1003">Cell membrane</keyword>
<evidence type="ECO:0000256" key="8">
    <source>
        <dbReference type="SAM" id="Phobius"/>
    </source>
</evidence>